<sequence length="349" mass="41945">MYNEDQKQLRSMLDSEYQEEEEIEQIQQDGVKVETVNNLQQRTQRNQNSANTQEEVILSKLTANSINNENLVRKRATGSTPNQEAILQQQQNNNEYLQLEDLNLHMEFLKEKTEEEEQQLLKQVQDQDLNEEAFKELEKFQGNINPEYKEPQIFTIDVQDYLKWKQGMTKVEKLIQDNKDIKGEKDKEKIKDKDNEEEEQKMGLYKKRLITNRKTAENVIQYLIKTHYPQKNGIVYEKVLEEPWPPTIRQKIQEELKYHLGIYLDNNLMNDYNKPIKMINAIMTCTHKLRLRNKALGHYQKYKNDKDYKELRKKCHWNEDIDVIIQKLIWNFILNVPSDYFRVIHPRII</sequence>
<dbReference type="EMBL" id="LDAU01000154">
    <property type="protein sequence ID" value="KRX02607.1"/>
    <property type="molecule type" value="Genomic_DNA"/>
</dbReference>
<dbReference type="Proteomes" id="UP000054937">
    <property type="component" value="Unassembled WGS sequence"/>
</dbReference>
<reference evidence="2 3" key="1">
    <citation type="journal article" date="2015" name="Sci. Rep.">
        <title>Genome of the facultative scuticociliatosis pathogen Pseudocohnilembus persalinus provides insight into its virulence through horizontal gene transfer.</title>
        <authorList>
            <person name="Xiong J."/>
            <person name="Wang G."/>
            <person name="Cheng J."/>
            <person name="Tian M."/>
            <person name="Pan X."/>
            <person name="Warren A."/>
            <person name="Jiang C."/>
            <person name="Yuan D."/>
            <person name="Miao W."/>
        </authorList>
    </citation>
    <scope>NUCLEOTIDE SEQUENCE [LARGE SCALE GENOMIC DNA]</scope>
    <source>
        <strain evidence="2">36N120E</strain>
    </source>
</reference>
<accession>A0A0V0QJZ4</accession>
<keyword evidence="3" id="KW-1185">Reference proteome</keyword>
<comment type="caution">
    <text evidence="2">The sequence shown here is derived from an EMBL/GenBank/DDBJ whole genome shotgun (WGS) entry which is preliminary data.</text>
</comment>
<dbReference type="InParanoid" id="A0A0V0QJZ4"/>
<proteinExistence type="predicted"/>
<dbReference type="AlphaFoldDB" id="A0A0V0QJZ4"/>
<name>A0A0V0QJZ4_PSEPJ</name>
<evidence type="ECO:0000256" key="1">
    <source>
        <dbReference type="SAM" id="Coils"/>
    </source>
</evidence>
<evidence type="ECO:0000313" key="2">
    <source>
        <dbReference type="EMBL" id="KRX02607.1"/>
    </source>
</evidence>
<organism evidence="2 3">
    <name type="scientific">Pseudocohnilembus persalinus</name>
    <name type="common">Ciliate</name>
    <dbReference type="NCBI Taxonomy" id="266149"/>
    <lineage>
        <taxon>Eukaryota</taxon>
        <taxon>Sar</taxon>
        <taxon>Alveolata</taxon>
        <taxon>Ciliophora</taxon>
        <taxon>Intramacronucleata</taxon>
        <taxon>Oligohymenophorea</taxon>
        <taxon>Scuticociliatia</taxon>
        <taxon>Philasterida</taxon>
        <taxon>Pseudocohnilembidae</taxon>
        <taxon>Pseudocohnilembus</taxon>
    </lineage>
</organism>
<evidence type="ECO:0000313" key="3">
    <source>
        <dbReference type="Proteomes" id="UP000054937"/>
    </source>
</evidence>
<protein>
    <submittedName>
        <fullName evidence="2">Uncharacterized protein</fullName>
    </submittedName>
</protein>
<feature type="coiled-coil region" evidence="1">
    <location>
        <begin position="99"/>
        <end position="130"/>
    </location>
</feature>
<keyword evidence="1" id="KW-0175">Coiled coil</keyword>
<gene>
    <name evidence="2" type="ORF">PPERSA_11947</name>
</gene>